<evidence type="ECO:0000313" key="5">
    <source>
        <dbReference type="EMBL" id="KAI1717123.1"/>
    </source>
</evidence>
<organism evidence="5 6">
    <name type="scientific">Ditylenchus destructor</name>
    <dbReference type="NCBI Taxonomy" id="166010"/>
    <lineage>
        <taxon>Eukaryota</taxon>
        <taxon>Metazoa</taxon>
        <taxon>Ecdysozoa</taxon>
        <taxon>Nematoda</taxon>
        <taxon>Chromadorea</taxon>
        <taxon>Rhabditida</taxon>
        <taxon>Tylenchina</taxon>
        <taxon>Tylenchomorpha</taxon>
        <taxon>Sphaerularioidea</taxon>
        <taxon>Anguinidae</taxon>
        <taxon>Anguininae</taxon>
        <taxon>Ditylenchus</taxon>
    </lineage>
</organism>
<dbReference type="InterPro" id="IPR028172">
    <property type="entry name" value="FT20"/>
</dbReference>
<dbReference type="Pfam" id="PF14931">
    <property type="entry name" value="IFT20"/>
    <property type="match status" value="1"/>
</dbReference>
<dbReference type="PANTHER" id="PTHR31978">
    <property type="entry name" value="INTRAFLAGELLAR TRANSPORT PROTEIN 20 HOMOLOG"/>
    <property type="match status" value="1"/>
</dbReference>
<evidence type="ECO:0000313" key="6">
    <source>
        <dbReference type="Proteomes" id="UP001201812"/>
    </source>
</evidence>
<name>A0AAD4N537_9BILA</name>
<gene>
    <name evidence="5" type="ORF">DdX_06853</name>
</gene>
<dbReference type="Proteomes" id="UP001201812">
    <property type="component" value="Unassembled WGS sequence"/>
</dbReference>
<dbReference type="GO" id="GO:0005737">
    <property type="term" value="C:cytoplasm"/>
    <property type="evidence" value="ECO:0007669"/>
    <property type="project" value="TreeGrafter"/>
</dbReference>
<dbReference type="PANTHER" id="PTHR31978:SF1">
    <property type="entry name" value="INTRAFLAGELLAR TRANSPORT PROTEIN 20 HOMOLOG"/>
    <property type="match status" value="1"/>
</dbReference>
<evidence type="ECO:0000256" key="3">
    <source>
        <dbReference type="ARBA" id="ARBA00023273"/>
    </source>
</evidence>
<dbReference type="GO" id="GO:0097730">
    <property type="term" value="C:non-motile cilium"/>
    <property type="evidence" value="ECO:0007669"/>
    <property type="project" value="TreeGrafter"/>
</dbReference>
<dbReference type="GO" id="GO:0005813">
    <property type="term" value="C:centrosome"/>
    <property type="evidence" value="ECO:0007669"/>
    <property type="project" value="TreeGrafter"/>
</dbReference>
<accession>A0AAD4N537</accession>
<evidence type="ECO:0000256" key="4">
    <source>
        <dbReference type="SAM" id="Coils"/>
    </source>
</evidence>
<dbReference type="GO" id="GO:0097546">
    <property type="term" value="C:ciliary base"/>
    <property type="evidence" value="ECO:0007669"/>
    <property type="project" value="TreeGrafter"/>
</dbReference>
<dbReference type="GO" id="GO:0060271">
    <property type="term" value="P:cilium assembly"/>
    <property type="evidence" value="ECO:0007669"/>
    <property type="project" value="TreeGrafter"/>
</dbReference>
<dbReference type="GO" id="GO:0030990">
    <property type="term" value="C:intraciliary transport particle"/>
    <property type="evidence" value="ECO:0007669"/>
    <property type="project" value="TreeGrafter"/>
</dbReference>
<protein>
    <submittedName>
        <fullName evidence="5">Intraflagellar transport complex b, subunit 20 domain-containing protein</fullName>
    </submittedName>
</protein>
<dbReference type="GO" id="GO:0036064">
    <property type="term" value="C:ciliary basal body"/>
    <property type="evidence" value="ECO:0007669"/>
    <property type="project" value="TreeGrafter"/>
</dbReference>
<proteinExistence type="predicted"/>
<comment type="subcellular location">
    <subcellularLocation>
        <location evidence="1">Cell projection</location>
        <location evidence="1">Cilium</location>
    </subcellularLocation>
</comment>
<evidence type="ECO:0000256" key="2">
    <source>
        <dbReference type="ARBA" id="ARBA00023054"/>
    </source>
</evidence>
<keyword evidence="3" id="KW-0966">Cell projection</keyword>
<keyword evidence="2 4" id="KW-0175">Coiled coil</keyword>
<dbReference type="EMBL" id="JAKKPZ010000009">
    <property type="protein sequence ID" value="KAI1717123.1"/>
    <property type="molecule type" value="Genomic_DNA"/>
</dbReference>
<dbReference type="AlphaFoldDB" id="A0AAD4N537"/>
<evidence type="ECO:0000256" key="1">
    <source>
        <dbReference type="ARBA" id="ARBA00004138"/>
    </source>
</evidence>
<reference evidence="5" key="1">
    <citation type="submission" date="2022-01" db="EMBL/GenBank/DDBJ databases">
        <title>Genome Sequence Resource for Two Populations of Ditylenchus destructor, the Migratory Endoparasitic Phytonematode.</title>
        <authorList>
            <person name="Zhang H."/>
            <person name="Lin R."/>
            <person name="Xie B."/>
        </authorList>
    </citation>
    <scope>NUCLEOTIDE SEQUENCE</scope>
    <source>
        <strain evidence="5">BazhouSP</strain>
    </source>
</reference>
<dbReference type="GO" id="GO:0061512">
    <property type="term" value="P:protein localization to cilium"/>
    <property type="evidence" value="ECO:0007669"/>
    <property type="project" value="TreeGrafter"/>
</dbReference>
<keyword evidence="6" id="KW-1185">Reference proteome</keyword>
<feature type="coiled-coil region" evidence="4">
    <location>
        <begin position="95"/>
        <end position="122"/>
    </location>
</feature>
<comment type="caution">
    <text evidence="5">The sequence shown here is derived from an EMBL/GenBank/DDBJ whole genome shotgun (WGS) entry which is preliminary data.</text>
</comment>
<sequence>MTSVPNRDQENDKVFIDDLNRIRLANPDVLESSNALKEESEQFIGQIDAFNSLVQNVRTTLEEVGKISDGERLRALASQNELRKAASGDVSQHEAQQLQILIRERQMELERLKVELESYRRIEAQQLECLQRLRSS</sequence>